<protein>
    <submittedName>
        <fullName evidence="1">Uncharacterized protein</fullName>
    </submittedName>
</protein>
<reference evidence="1 2" key="1">
    <citation type="submission" date="2020-08" db="EMBL/GenBank/DDBJ databases">
        <title>Genomic Encyclopedia of Type Strains, Phase IV (KMG-IV): sequencing the most valuable type-strain genomes for metagenomic binning, comparative biology and taxonomic classification.</title>
        <authorList>
            <person name="Goeker M."/>
        </authorList>
    </citation>
    <scope>NUCLEOTIDE SEQUENCE [LARGE SCALE GENOMIC DNA]</scope>
    <source>
        <strain evidence="1 2">DSM 29853</strain>
    </source>
</reference>
<organism evidence="1 2">
    <name type="scientific">Gellertiella hungarica</name>
    <dbReference type="NCBI Taxonomy" id="1572859"/>
    <lineage>
        <taxon>Bacteria</taxon>
        <taxon>Pseudomonadati</taxon>
        <taxon>Pseudomonadota</taxon>
        <taxon>Alphaproteobacteria</taxon>
        <taxon>Hyphomicrobiales</taxon>
        <taxon>Rhizobiaceae</taxon>
        <taxon>Gellertiella</taxon>
    </lineage>
</organism>
<dbReference type="Proteomes" id="UP000528286">
    <property type="component" value="Unassembled WGS sequence"/>
</dbReference>
<dbReference type="AlphaFoldDB" id="A0A7W6J4L7"/>
<name>A0A7W6J4L7_9HYPH</name>
<dbReference type="EMBL" id="JACIEZ010000003">
    <property type="protein sequence ID" value="MBB4064714.1"/>
    <property type="molecule type" value="Genomic_DNA"/>
</dbReference>
<comment type="caution">
    <text evidence="1">The sequence shown here is derived from an EMBL/GenBank/DDBJ whole genome shotgun (WGS) entry which is preliminary data.</text>
</comment>
<sequence>MLVFDQPPGNDAQDVYPVILDLIDDEECFLEEPSTKIPFVQAYRKTDARQGTRSLTEADEPVVYSPAKFGLLTTYKT</sequence>
<proteinExistence type="predicted"/>
<gene>
    <name evidence="1" type="ORF">GGR23_001901</name>
</gene>
<accession>A0A7W6J4L7</accession>
<keyword evidence="2" id="KW-1185">Reference proteome</keyword>
<evidence type="ECO:0000313" key="1">
    <source>
        <dbReference type="EMBL" id="MBB4064714.1"/>
    </source>
</evidence>
<evidence type="ECO:0000313" key="2">
    <source>
        <dbReference type="Proteomes" id="UP000528286"/>
    </source>
</evidence>